<sequence>MSQRRRASPPPETTAPPRLKNPSWARAVHQHLAYQEELEGRDPEGVAYGQDEENSEGEEDSGGDETTGVYVWSDFLGTYIPAFECDEDEMIATCMPNDDGDAELAHNEGAGESRREGKEPAVDTPGQLRVLLHRQTPRATTAPPPARPAEEMDPRGVYSAPPPDQGSIRAAERRAEDLKLTNLFSHIYNMRRTRSTPRTQMSPSKAWPLESTETLTIIRGFRLSHAHHPKAQQRAEDALEQQRRHWRASSSIKYSCPIQLQVSGCDGEQAAQ</sequence>
<dbReference type="Proteomes" id="UP001190700">
    <property type="component" value="Unassembled WGS sequence"/>
</dbReference>
<keyword evidence="3" id="KW-1185">Reference proteome</keyword>
<proteinExistence type="predicted"/>
<feature type="compositionally biased region" description="Basic and acidic residues" evidence="1">
    <location>
        <begin position="103"/>
        <end position="121"/>
    </location>
</feature>
<gene>
    <name evidence="2" type="ORF">CYMTET_23550</name>
</gene>
<dbReference type="EMBL" id="LGRX02012117">
    <property type="protein sequence ID" value="KAK3267918.1"/>
    <property type="molecule type" value="Genomic_DNA"/>
</dbReference>
<feature type="region of interest" description="Disordered" evidence="1">
    <location>
        <begin position="98"/>
        <end position="167"/>
    </location>
</feature>
<feature type="compositionally biased region" description="Acidic residues" evidence="1">
    <location>
        <begin position="50"/>
        <end position="63"/>
    </location>
</feature>
<organism evidence="2 3">
    <name type="scientific">Cymbomonas tetramitiformis</name>
    <dbReference type="NCBI Taxonomy" id="36881"/>
    <lineage>
        <taxon>Eukaryota</taxon>
        <taxon>Viridiplantae</taxon>
        <taxon>Chlorophyta</taxon>
        <taxon>Pyramimonadophyceae</taxon>
        <taxon>Pyramimonadales</taxon>
        <taxon>Pyramimonadaceae</taxon>
        <taxon>Cymbomonas</taxon>
    </lineage>
</organism>
<feature type="region of interest" description="Disordered" evidence="1">
    <location>
        <begin position="1"/>
        <end position="69"/>
    </location>
</feature>
<protein>
    <submittedName>
        <fullName evidence="2">Uncharacterized protein</fullName>
    </submittedName>
</protein>
<comment type="caution">
    <text evidence="2">The sequence shown here is derived from an EMBL/GenBank/DDBJ whole genome shotgun (WGS) entry which is preliminary data.</text>
</comment>
<name>A0AAE0L0T0_9CHLO</name>
<evidence type="ECO:0000313" key="3">
    <source>
        <dbReference type="Proteomes" id="UP001190700"/>
    </source>
</evidence>
<accession>A0AAE0L0T0</accession>
<evidence type="ECO:0000313" key="2">
    <source>
        <dbReference type="EMBL" id="KAK3267918.1"/>
    </source>
</evidence>
<reference evidence="2 3" key="1">
    <citation type="journal article" date="2015" name="Genome Biol. Evol.">
        <title>Comparative Genomics of a Bacterivorous Green Alga Reveals Evolutionary Causalities and Consequences of Phago-Mixotrophic Mode of Nutrition.</title>
        <authorList>
            <person name="Burns J.A."/>
            <person name="Paasch A."/>
            <person name="Narechania A."/>
            <person name="Kim E."/>
        </authorList>
    </citation>
    <scope>NUCLEOTIDE SEQUENCE [LARGE SCALE GENOMIC DNA]</scope>
    <source>
        <strain evidence="2 3">PLY_AMNH</strain>
    </source>
</reference>
<dbReference type="AlphaFoldDB" id="A0AAE0L0T0"/>
<evidence type="ECO:0000256" key="1">
    <source>
        <dbReference type="SAM" id="MobiDB-lite"/>
    </source>
</evidence>